<comment type="caution">
    <text evidence="14">The sequence shown here is derived from an EMBL/GenBank/DDBJ whole genome shotgun (WGS) entry which is preliminary data.</text>
</comment>
<evidence type="ECO:0000256" key="9">
    <source>
        <dbReference type="ARBA" id="ARBA00022763"/>
    </source>
</evidence>
<evidence type="ECO:0000256" key="10">
    <source>
        <dbReference type="ARBA" id="ARBA00022932"/>
    </source>
</evidence>
<evidence type="ECO:0000256" key="4">
    <source>
        <dbReference type="ARBA" id="ARBA00017273"/>
    </source>
</evidence>
<evidence type="ECO:0000259" key="13">
    <source>
        <dbReference type="SMART" id="SM00481"/>
    </source>
</evidence>
<evidence type="ECO:0000256" key="6">
    <source>
        <dbReference type="ARBA" id="ARBA00022679"/>
    </source>
</evidence>
<evidence type="ECO:0000256" key="5">
    <source>
        <dbReference type="ARBA" id="ARBA00022490"/>
    </source>
</evidence>
<evidence type="ECO:0000256" key="11">
    <source>
        <dbReference type="ARBA" id="ARBA00023204"/>
    </source>
</evidence>
<dbReference type="NCBIfam" id="NF004225">
    <property type="entry name" value="PRK05672.1"/>
    <property type="match status" value="1"/>
</dbReference>
<evidence type="ECO:0000256" key="7">
    <source>
        <dbReference type="ARBA" id="ARBA00022695"/>
    </source>
</evidence>
<dbReference type="AlphaFoldDB" id="A0A840UW48"/>
<dbReference type="InterPro" id="IPR011708">
    <property type="entry name" value="DNA_pol3_alpha_NTPase_dom"/>
</dbReference>
<keyword evidence="9" id="KW-0227">DNA damage</keyword>
<organism evidence="14 15">
    <name type="scientific">Haloferula luteola</name>
    <dbReference type="NCBI Taxonomy" id="595692"/>
    <lineage>
        <taxon>Bacteria</taxon>
        <taxon>Pseudomonadati</taxon>
        <taxon>Verrucomicrobiota</taxon>
        <taxon>Verrucomicrobiia</taxon>
        <taxon>Verrucomicrobiales</taxon>
        <taxon>Verrucomicrobiaceae</taxon>
        <taxon>Haloferula</taxon>
    </lineage>
</organism>
<keyword evidence="11" id="KW-0234">DNA repair</keyword>
<dbReference type="EC" id="2.7.7.7" evidence="3"/>
<dbReference type="SUPFAM" id="SSF89550">
    <property type="entry name" value="PHP domain-like"/>
    <property type="match status" value="1"/>
</dbReference>
<evidence type="ECO:0000313" key="15">
    <source>
        <dbReference type="Proteomes" id="UP000557717"/>
    </source>
</evidence>
<protein>
    <recommendedName>
        <fullName evidence="4">Error-prone DNA polymerase</fullName>
        <ecNumber evidence="3">2.7.7.7</ecNumber>
    </recommendedName>
</protein>
<dbReference type="RefSeq" id="WP_184015652.1">
    <property type="nucleotide sequence ID" value="NZ_JACHFD010000002.1"/>
</dbReference>
<feature type="domain" description="Polymerase/histidinol phosphatase N-terminal" evidence="13">
    <location>
        <begin position="8"/>
        <end position="75"/>
    </location>
</feature>
<accession>A0A840UW48</accession>
<keyword evidence="8" id="KW-0235">DNA replication</keyword>
<dbReference type="InterPro" id="IPR016195">
    <property type="entry name" value="Pol/histidinol_Pase-like"/>
</dbReference>
<comment type="similarity">
    <text evidence="2">Belongs to the DNA polymerase type-C family. DnaE2 subfamily.</text>
</comment>
<dbReference type="InterPro" id="IPR029460">
    <property type="entry name" value="DNAPol_HHH"/>
</dbReference>
<comment type="catalytic activity">
    <reaction evidence="12">
        <text>DNA(n) + a 2'-deoxyribonucleoside 5'-triphosphate = DNA(n+1) + diphosphate</text>
        <dbReference type="Rhea" id="RHEA:22508"/>
        <dbReference type="Rhea" id="RHEA-COMP:17339"/>
        <dbReference type="Rhea" id="RHEA-COMP:17340"/>
        <dbReference type="ChEBI" id="CHEBI:33019"/>
        <dbReference type="ChEBI" id="CHEBI:61560"/>
        <dbReference type="ChEBI" id="CHEBI:173112"/>
        <dbReference type="EC" id="2.7.7.7"/>
    </reaction>
</comment>
<proteinExistence type="inferred from homology"/>
<dbReference type="Pfam" id="PF14579">
    <property type="entry name" value="HHH_6"/>
    <property type="match status" value="1"/>
</dbReference>
<keyword evidence="6 14" id="KW-0808">Transferase</keyword>
<dbReference type="Proteomes" id="UP000557717">
    <property type="component" value="Unassembled WGS sequence"/>
</dbReference>
<dbReference type="GO" id="GO:0006260">
    <property type="term" value="P:DNA replication"/>
    <property type="evidence" value="ECO:0007669"/>
    <property type="project" value="UniProtKB-KW"/>
</dbReference>
<dbReference type="Gene3D" id="3.20.20.140">
    <property type="entry name" value="Metal-dependent hydrolases"/>
    <property type="match status" value="1"/>
</dbReference>
<dbReference type="GO" id="GO:0008408">
    <property type="term" value="F:3'-5' exonuclease activity"/>
    <property type="evidence" value="ECO:0007669"/>
    <property type="project" value="InterPro"/>
</dbReference>
<dbReference type="Pfam" id="PF01336">
    <property type="entry name" value="tRNA_anti-codon"/>
    <property type="match status" value="1"/>
</dbReference>
<keyword evidence="7 14" id="KW-0548">Nucleotidyltransferase</keyword>
<dbReference type="SMART" id="SM00481">
    <property type="entry name" value="POLIIIAc"/>
    <property type="match status" value="1"/>
</dbReference>
<dbReference type="Gene3D" id="1.10.150.870">
    <property type="match status" value="1"/>
</dbReference>
<evidence type="ECO:0000313" key="14">
    <source>
        <dbReference type="EMBL" id="MBB5350397.1"/>
    </source>
</evidence>
<dbReference type="InterPro" id="IPR003141">
    <property type="entry name" value="Pol/His_phosphatase_N"/>
</dbReference>
<dbReference type="EMBL" id="JACHFD010000002">
    <property type="protein sequence ID" value="MBB5350397.1"/>
    <property type="molecule type" value="Genomic_DNA"/>
</dbReference>
<keyword evidence="15" id="KW-1185">Reference proteome</keyword>
<dbReference type="Pfam" id="PF07733">
    <property type="entry name" value="DNA_pol3_alpha"/>
    <property type="match status" value="1"/>
</dbReference>
<reference evidence="14 15" key="1">
    <citation type="submission" date="2020-08" db="EMBL/GenBank/DDBJ databases">
        <title>Genomic Encyclopedia of Type Strains, Phase IV (KMG-IV): sequencing the most valuable type-strain genomes for metagenomic binning, comparative biology and taxonomic classification.</title>
        <authorList>
            <person name="Goeker M."/>
        </authorList>
    </citation>
    <scope>NUCLEOTIDE SEQUENCE [LARGE SCALE GENOMIC DNA]</scope>
    <source>
        <strain evidence="14 15">YC6886</strain>
    </source>
</reference>
<dbReference type="PANTHER" id="PTHR32294:SF4">
    <property type="entry name" value="ERROR-PRONE DNA POLYMERASE"/>
    <property type="match status" value="1"/>
</dbReference>
<sequence>MLSAVMMAEFHARSAFSFLRGASSPEQMVQQAAALGLRTLAITDHDGFYGSARAHHAAREGGIRAVVGATIPFDGAPLPVLCATREGYRRLSRWLSNQHLGVEVEHGPLNHGDLVVLTGDREGPVMRHLLRDDRAAALRAAEGLVAMFGRNQVYVEILRHGLRDDGRLVRHLIDLAAHLKLPLLACNAPVHATRADRLLADAFTCLRHHVSLDQAGSRLAPNGERHLKSPKEMARVFADLPQALDQARRLEERLEFTLENLGYRFPDFPDAAGRPMAMAEQTALLRQRSLEGAEERYGKPRREVLKQIEKEIGLIDRLGFSGYFLIVQDLVRFARSQGTLCQGRGSAANSVVCFVLGITHVDAFGQRLVFERFLSENQRKWPDIDIDFPSGERREAVIQYGFQKYGARGAAMTANVITYRPRSAFREMSKVLGFPPGLADRFSSLGHHHPDHDEGVPFGSLVPPSHPRANALERLYQSVLGLPRHLGQHSGGIIICDRGLDEVVPIEPATMPGRTVVQWDKDDCEDLGIVKIDLLGLGMLAAMQDAYEICARRGTPVDPARIPLDDPAVYAMLHRADTVGTFQVESRAQMSTLRILKPNHFYEVAIQVAIVRPGPIVGDLLHPYLRRRHGLEPVDCIHPDFEPVLARTLGVPLFQEQVLKMAMILADFTGAEADELRRAMAFNRTDERMRKVTARLRERMEERGVEAEVQEKVVRSIGNFALYGFPESHALAFGAIAYQSCWLKVHHPAAFYASLINHQPMGFYSAHSLLQDARRHGIRALPVSCVGSGWETEVVDEQTIRLGLHRVKGLSKETAGRLFAMRAARDFESLDDFLMRVAPDVRERRLLAKAGALNDLPEGMHRREAMWQVELPFMRDLLPVERERGALPAMSMAERLTADLATQGLSSGPHPMKLWRKGSTMKLVDAQGLQGLPHGMAVEVGGLVICRQRPGTAKGHCFISLEDETGISNLFVPRKTFEELRLTIVSEPFLWASGRVQISEGEQRTVYVTQVRPLPGADARLGAKSHDFH</sequence>
<dbReference type="NCBIfam" id="TIGR00594">
    <property type="entry name" value="polc"/>
    <property type="match status" value="1"/>
</dbReference>
<dbReference type="CDD" id="cd04485">
    <property type="entry name" value="DnaE_OBF"/>
    <property type="match status" value="1"/>
</dbReference>
<dbReference type="InterPro" id="IPR004805">
    <property type="entry name" value="DnaE2/DnaE/PolC"/>
</dbReference>
<gene>
    <name evidence="14" type="ORF">HNR46_000621</name>
</gene>
<dbReference type="Pfam" id="PF17657">
    <property type="entry name" value="DNA_pol3_finger"/>
    <property type="match status" value="1"/>
</dbReference>
<evidence type="ECO:0000256" key="12">
    <source>
        <dbReference type="ARBA" id="ARBA00049244"/>
    </source>
</evidence>
<dbReference type="PANTHER" id="PTHR32294">
    <property type="entry name" value="DNA POLYMERASE III SUBUNIT ALPHA"/>
    <property type="match status" value="1"/>
</dbReference>
<evidence type="ECO:0000256" key="3">
    <source>
        <dbReference type="ARBA" id="ARBA00012417"/>
    </source>
</evidence>
<dbReference type="GO" id="GO:0003887">
    <property type="term" value="F:DNA-directed DNA polymerase activity"/>
    <property type="evidence" value="ECO:0007669"/>
    <property type="project" value="UniProtKB-KW"/>
</dbReference>
<dbReference type="InterPro" id="IPR004365">
    <property type="entry name" value="NA-bd_OB_tRNA"/>
</dbReference>
<dbReference type="GO" id="GO:0006281">
    <property type="term" value="P:DNA repair"/>
    <property type="evidence" value="ECO:0007669"/>
    <property type="project" value="UniProtKB-KW"/>
</dbReference>
<evidence type="ECO:0000256" key="8">
    <source>
        <dbReference type="ARBA" id="ARBA00022705"/>
    </source>
</evidence>
<comment type="subcellular location">
    <subcellularLocation>
        <location evidence="1">Cytoplasm</location>
    </subcellularLocation>
</comment>
<name>A0A840UW48_9BACT</name>
<evidence type="ECO:0000256" key="1">
    <source>
        <dbReference type="ARBA" id="ARBA00004496"/>
    </source>
</evidence>
<keyword evidence="10" id="KW-0239">DNA-directed DNA polymerase</keyword>
<keyword evidence="5" id="KW-0963">Cytoplasm</keyword>
<dbReference type="Pfam" id="PF02811">
    <property type="entry name" value="PHP"/>
    <property type="match status" value="1"/>
</dbReference>
<dbReference type="GO" id="GO:0003676">
    <property type="term" value="F:nucleic acid binding"/>
    <property type="evidence" value="ECO:0007669"/>
    <property type="project" value="InterPro"/>
</dbReference>
<dbReference type="InterPro" id="IPR040982">
    <property type="entry name" value="DNA_pol3_finger"/>
</dbReference>
<dbReference type="InterPro" id="IPR004013">
    <property type="entry name" value="PHP_dom"/>
</dbReference>
<evidence type="ECO:0000256" key="2">
    <source>
        <dbReference type="ARBA" id="ARBA00007391"/>
    </source>
</evidence>
<dbReference type="GO" id="GO:0005737">
    <property type="term" value="C:cytoplasm"/>
    <property type="evidence" value="ECO:0007669"/>
    <property type="project" value="UniProtKB-SubCell"/>
</dbReference>